<dbReference type="InterPro" id="IPR014710">
    <property type="entry name" value="RmlC-like_jellyroll"/>
</dbReference>
<keyword evidence="1" id="KW-0805">Transcription regulation</keyword>
<dbReference type="GO" id="GO:0003700">
    <property type="term" value="F:DNA-binding transcription factor activity"/>
    <property type="evidence" value="ECO:0007669"/>
    <property type="project" value="InterPro"/>
</dbReference>
<evidence type="ECO:0000313" key="5">
    <source>
        <dbReference type="EMBL" id="GDZ84358.1"/>
    </source>
</evidence>
<dbReference type="InterPro" id="IPR009057">
    <property type="entry name" value="Homeodomain-like_sf"/>
</dbReference>
<accession>A0A5A5U1M4</accession>
<feature type="domain" description="HTH araC/xylS-type" evidence="4">
    <location>
        <begin position="189"/>
        <end position="287"/>
    </location>
</feature>
<name>A0A5A5U1M4_LEUCI</name>
<reference evidence="5 6" key="1">
    <citation type="submission" date="2019-04" db="EMBL/GenBank/DDBJ databases">
        <title>A pseudo-fructophilic Leuconostoc citreum strain F192-5 isolated from peel of satsuma mandarin: the first report for isolation and characterization of strain-dependent fructophilic-like characteristics.</title>
        <authorList>
            <person name="Maeno S."/>
            <person name="Tanizawa Y."/>
            <person name="Kajikawa A."/>
            <person name="Kanesaki Y."/>
            <person name="Kubota E."/>
            <person name="Arita M."/>
            <person name="Leon D."/>
            <person name="Endo A."/>
        </authorList>
    </citation>
    <scope>NUCLEOTIDE SEQUENCE [LARGE SCALE GENOMIC DNA]</scope>
    <source>
        <strain evidence="5 6">F192-5</strain>
    </source>
</reference>
<dbReference type="PROSITE" id="PS01124">
    <property type="entry name" value="HTH_ARAC_FAMILY_2"/>
    <property type="match status" value="1"/>
</dbReference>
<dbReference type="SUPFAM" id="SSF51215">
    <property type="entry name" value="Regulatory protein AraC"/>
    <property type="match status" value="1"/>
</dbReference>
<dbReference type="InterPro" id="IPR003313">
    <property type="entry name" value="AraC-bd"/>
</dbReference>
<dbReference type="PANTHER" id="PTHR43280">
    <property type="entry name" value="ARAC-FAMILY TRANSCRIPTIONAL REGULATOR"/>
    <property type="match status" value="1"/>
</dbReference>
<dbReference type="RefSeq" id="WP_149334701.1">
    <property type="nucleotide sequence ID" value="NZ_BJJW01000010.1"/>
</dbReference>
<dbReference type="InterPro" id="IPR018060">
    <property type="entry name" value="HTH_AraC"/>
</dbReference>
<proteinExistence type="predicted"/>
<gene>
    <name evidence="5" type="ORF">LCIT_16000</name>
</gene>
<dbReference type="AlphaFoldDB" id="A0A5A5U1M4"/>
<sequence length="290" mass="33707">MSYMPGNLTSDAFKHEIVQHESLHLPVQWLIHESDRLQQDVPKHWHEELELSLTVNGHIDQFTVDGRPYHTKTGDVLVINSGSVHSVPIQKPGTEAFTLFFNPDFLRAALPQASEIVFATYPNDVSAVESTELVDYLYAMHYTVRHDPMNYLRITRLAYDILDELVMHFSNREFGINPHLIQTVDERLYKILFYIKAHIYNGLTVAAVAEHFDISTSYLSRYFKIKLQMSPLAYLQAVRLNKAYQYLMNTNKSMSWISDTTGFGDVKSFERLFKKKYGTSPKSYRQQFRK</sequence>
<evidence type="ECO:0000256" key="1">
    <source>
        <dbReference type="ARBA" id="ARBA00023015"/>
    </source>
</evidence>
<dbReference type="Pfam" id="PF12833">
    <property type="entry name" value="HTH_18"/>
    <property type="match status" value="1"/>
</dbReference>
<dbReference type="Gene3D" id="1.10.10.60">
    <property type="entry name" value="Homeodomain-like"/>
    <property type="match status" value="2"/>
</dbReference>
<dbReference type="Pfam" id="PF02311">
    <property type="entry name" value="AraC_binding"/>
    <property type="match status" value="1"/>
</dbReference>
<dbReference type="PANTHER" id="PTHR43280:SF2">
    <property type="entry name" value="HTH-TYPE TRANSCRIPTIONAL REGULATOR EXSA"/>
    <property type="match status" value="1"/>
</dbReference>
<keyword evidence="3" id="KW-0804">Transcription</keyword>
<evidence type="ECO:0000259" key="4">
    <source>
        <dbReference type="PROSITE" id="PS01124"/>
    </source>
</evidence>
<dbReference type="Gene3D" id="2.60.120.10">
    <property type="entry name" value="Jelly Rolls"/>
    <property type="match status" value="1"/>
</dbReference>
<keyword evidence="2" id="KW-0238">DNA-binding</keyword>
<dbReference type="InterPro" id="IPR037923">
    <property type="entry name" value="HTH-like"/>
</dbReference>
<protein>
    <recommendedName>
        <fullName evidence="4">HTH araC/xylS-type domain-containing protein</fullName>
    </recommendedName>
</protein>
<evidence type="ECO:0000256" key="3">
    <source>
        <dbReference type="ARBA" id="ARBA00023163"/>
    </source>
</evidence>
<comment type="caution">
    <text evidence="5">The sequence shown here is derived from an EMBL/GenBank/DDBJ whole genome shotgun (WGS) entry which is preliminary data.</text>
</comment>
<dbReference type="SMART" id="SM00342">
    <property type="entry name" value="HTH_ARAC"/>
    <property type="match status" value="1"/>
</dbReference>
<evidence type="ECO:0000256" key="2">
    <source>
        <dbReference type="ARBA" id="ARBA00023125"/>
    </source>
</evidence>
<evidence type="ECO:0000313" key="6">
    <source>
        <dbReference type="Proteomes" id="UP000323274"/>
    </source>
</evidence>
<dbReference type="EMBL" id="BJJW01000010">
    <property type="protein sequence ID" value="GDZ84358.1"/>
    <property type="molecule type" value="Genomic_DNA"/>
</dbReference>
<dbReference type="Proteomes" id="UP000323274">
    <property type="component" value="Unassembled WGS sequence"/>
</dbReference>
<dbReference type="SUPFAM" id="SSF46689">
    <property type="entry name" value="Homeodomain-like"/>
    <property type="match status" value="2"/>
</dbReference>
<organism evidence="5 6">
    <name type="scientific">Leuconostoc citreum</name>
    <dbReference type="NCBI Taxonomy" id="33964"/>
    <lineage>
        <taxon>Bacteria</taxon>
        <taxon>Bacillati</taxon>
        <taxon>Bacillota</taxon>
        <taxon>Bacilli</taxon>
        <taxon>Lactobacillales</taxon>
        <taxon>Lactobacillaceae</taxon>
        <taxon>Leuconostoc</taxon>
    </lineage>
</organism>
<dbReference type="GO" id="GO:0043565">
    <property type="term" value="F:sequence-specific DNA binding"/>
    <property type="evidence" value="ECO:0007669"/>
    <property type="project" value="InterPro"/>
</dbReference>